<keyword evidence="2" id="KW-1185">Reference proteome</keyword>
<accession>A0A4Y6RHY3</accession>
<protein>
    <submittedName>
        <fullName evidence="1">Uncharacterized protein</fullName>
    </submittedName>
</protein>
<proteinExistence type="predicted"/>
<dbReference type="KEGG" id="jas:FJQ89_20560"/>
<dbReference type="AlphaFoldDB" id="A0A4Y6RHY3"/>
<evidence type="ECO:0000313" key="2">
    <source>
        <dbReference type="Proteomes" id="UP000316665"/>
    </source>
</evidence>
<evidence type="ECO:0000313" key="1">
    <source>
        <dbReference type="EMBL" id="QDG72543.1"/>
    </source>
</evidence>
<gene>
    <name evidence="1" type="ORF">FJQ89_20560</name>
</gene>
<dbReference type="EMBL" id="CP041185">
    <property type="protein sequence ID" value="QDG72543.1"/>
    <property type="molecule type" value="Genomic_DNA"/>
</dbReference>
<dbReference type="Proteomes" id="UP000316665">
    <property type="component" value="Chromosome"/>
</dbReference>
<organism evidence="1 2">
    <name type="scientific">Janthinobacterium tructae</name>
    <dbReference type="NCBI Taxonomy" id="2590869"/>
    <lineage>
        <taxon>Bacteria</taxon>
        <taxon>Pseudomonadati</taxon>
        <taxon>Pseudomonadota</taxon>
        <taxon>Betaproteobacteria</taxon>
        <taxon>Burkholderiales</taxon>
        <taxon>Oxalobacteraceae</taxon>
        <taxon>Janthinobacterium</taxon>
    </lineage>
</organism>
<reference evidence="1 2" key="1">
    <citation type="submission" date="2019-06" db="EMBL/GenBank/DDBJ databases">
        <title>Complete genome sequence of Janthinobacterium sp. SNU WT3 isolated from diseased rainbow trout.</title>
        <authorList>
            <person name="Oh W.T."/>
            <person name="Park S.C."/>
        </authorList>
    </citation>
    <scope>NUCLEOTIDE SEQUENCE [LARGE SCALE GENOMIC DNA]</scope>
    <source>
        <strain evidence="1 2">SNU WT3</strain>
    </source>
</reference>
<sequence>MTKDILANFLPIAACITRTRRTVWRGQPVVPDFARTGTAASAAAPVAANMPSSAVHIEVRRLRVMRARVYPEAARLAQTAFQPGSWLTSTTPQTLEWNAGLDVLVNATITSSTPSGNPTASCISLQKPDRPVPCSRTIRHNHHSTAMRPERCHVHIRPVSASVWPAGPPWSFSPSRRAMRFLRSVWGRLPRWHGACCWRPYCMSAGLRCGPPSGCSGRSNNSTLTAFAARSRIALSSSFRVQ</sequence>
<dbReference type="RefSeq" id="WP_141171501.1">
    <property type="nucleotide sequence ID" value="NZ_CP041185.1"/>
</dbReference>
<name>A0A4Y6RHY3_9BURK</name>